<comment type="similarity">
    <text evidence="2">Belongs to the HesB/IscA family.</text>
</comment>
<dbReference type="GO" id="GO:0051539">
    <property type="term" value="F:4 iron, 4 sulfur cluster binding"/>
    <property type="evidence" value="ECO:0007669"/>
    <property type="project" value="TreeGrafter"/>
</dbReference>
<comment type="subunit">
    <text evidence="9">Heterotetramer; forms a dimer of dimers with IBA57. Interacts with [2Fe-2S]-ISCA2 forming the heterodimer [2Fe- 2S]-ISCA2-IBA57 complex; [2Fe-2S] cluster binding is absolutely required to promote the complex formation.</text>
</comment>
<reference evidence="11 12" key="1">
    <citation type="submission" date="2023-10" db="EMBL/GenBank/DDBJ databases">
        <title>Genomes of two closely related lineages of the louse Polyplax serrata with different host specificities.</title>
        <authorList>
            <person name="Martinu J."/>
            <person name="Tarabai H."/>
            <person name="Stefka J."/>
            <person name="Hypsa V."/>
        </authorList>
    </citation>
    <scope>NUCLEOTIDE SEQUENCE [LARGE SCALE GENOMIC DNA]</scope>
    <source>
        <strain evidence="11">HR10_N</strain>
    </source>
</reference>
<dbReference type="InterPro" id="IPR016092">
    <property type="entry name" value="ATAP"/>
</dbReference>
<evidence type="ECO:0000256" key="9">
    <source>
        <dbReference type="ARBA" id="ARBA00093471"/>
    </source>
</evidence>
<evidence type="ECO:0000256" key="3">
    <source>
        <dbReference type="ARBA" id="ARBA00022723"/>
    </source>
</evidence>
<keyword evidence="5" id="KW-0496">Mitochondrion</keyword>
<keyword evidence="3" id="KW-0479">Metal-binding</keyword>
<comment type="caution">
    <text evidence="11">The sequence shown here is derived from an EMBL/GenBank/DDBJ whole genome shotgun (WGS) entry which is preliminary data.</text>
</comment>
<gene>
    <name evidence="11" type="ORF">RUM43_007276</name>
</gene>
<comment type="function">
    <text evidence="6">Involved in the maturation of mitochondrial 4Fe-4S proteins functioning late in the iron-sulfur cluster assembly pathway. May be involved in the binding of an intermediate of Fe/S cluster assembly.</text>
</comment>
<dbReference type="Pfam" id="PF01521">
    <property type="entry name" value="Fe-S_biosyn"/>
    <property type="match status" value="1"/>
</dbReference>
<dbReference type="Gene3D" id="2.60.300.12">
    <property type="entry name" value="HesB-like domain"/>
    <property type="match status" value="1"/>
</dbReference>
<dbReference type="GO" id="GO:0005506">
    <property type="term" value="F:iron ion binding"/>
    <property type="evidence" value="ECO:0007669"/>
    <property type="project" value="TreeGrafter"/>
</dbReference>
<dbReference type="NCBIfam" id="TIGR00049">
    <property type="entry name" value="iron-sulfur cluster assembly accessory protein"/>
    <property type="match status" value="1"/>
</dbReference>
<comment type="subcellular location">
    <subcellularLocation>
        <location evidence="1">Mitochondrion</location>
    </subcellularLocation>
</comment>
<dbReference type="GO" id="GO:0051537">
    <property type="term" value="F:2 iron, 2 sulfur cluster binding"/>
    <property type="evidence" value="ECO:0007669"/>
    <property type="project" value="TreeGrafter"/>
</dbReference>
<evidence type="ECO:0000256" key="4">
    <source>
        <dbReference type="ARBA" id="ARBA00023004"/>
    </source>
</evidence>
<evidence type="ECO:0000259" key="10">
    <source>
        <dbReference type="Pfam" id="PF01521"/>
    </source>
</evidence>
<evidence type="ECO:0000256" key="6">
    <source>
        <dbReference type="ARBA" id="ARBA00057540"/>
    </source>
</evidence>
<protein>
    <recommendedName>
        <fullName evidence="7">Iron-sulfur cluster assembly 2 homolog, mitochondrial</fullName>
    </recommendedName>
    <alternativeName>
        <fullName evidence="8">HESB-like domain-containing protein 1</fullName>
    </alternativeName>
</protein>
<dbReference type="EMBL" id="JAWJWE010000003">
    <property type="protein sequence ID" value="KAK6639006.1"/>
    <property type="molecule type" value="Genomic_DNA"/>
</dbReference>
<dbReference type="SUPFAM" id="SSF89360">
    <property type="entry name" value="HesB-like domain"/>
    <property type="match status" value="1"/>
</dbReference>
<evidence type="ECO:0000256" key="2">
    <source>
        <dbReference type="ARBA" id="ARBA00006718"/>
    </source>
</evidence>
<feature type="domain" description="Core" evidence="10">
    <location>
        <begin position="52"/>
        <end position="149"/>
    </location>
</feature>
<evidence type="ECO:0000313" key="12">
    <source>
        <dbReference type="Proteomes" id="UP001372834"/>
    </source>
</evidence>
<dbReference type="AlphaFoldDB" id="A0AAN8PMG0"/>
<evidence type="ECO:0000313" key="11">
    <source>
        <dbReference type="EMBL" id="KAK6639006.1"/>
    </source>
</evidence>
<accession>A0AAN8PMG0</accession>
<evidence type="ECO:0000256" key="8">
    <source>
        <dbReference type="ARBA" id="ARBA00077082"/>
    </source>
</evidence>
<evidence type="ECO:0000256" key="5">
    <source>
        <dbReference type="ARBA" id="ARBA00023128"/>
    </source>
</evidence>
<dbReference type="GO" id="GO:0016226">
    <property type="term" value="P:iron-sulfur cluster assembly"/>
    <property type="evidence" value="ECO:0007669"/>
    <property type="project" value="InterPro"/>
</dbReference>
<dbReference type="Proteomes" id="UP001372834">
    <property type="component" value="Unassembled WGS sequence"/>
</dbReference>
<dbReference type="GO" id="GO:0120510">
    <property type="term" value="C:mitochondrial [4Fe-4S] assembly complex"/>
    <property type="evidence" value="ECO:0007669"/>
    <property type="project" value="UniProtKB-ARBA"/>
</dbReference>
<evidence type="ECO:0000256" key="1">
    <source>
        <dbReference type="ARBA" id="ARBA00004173"/>
    </source>
</evidence>
<dbReference type="InterPro" id="IPR035903">
    <property type="entry name" value="HesB-like_dom_sf"/>
</dbReference>
<dbReference type="PANTHER" id="PTHR43011:SF1">
    <property type="entry name" value="IRON-SULFUR CLUSTER ASSEMBLY 2 HOMOLOG, MITOCHONDRIAL"/>
    <property type="match status" value="1"/>
</dbReference>
<evidence type="ECO:0000256" key="7">
    <source>
        <dbReference type="ARBA" id="ARBA00073313"/>
    </source>
</evidence>
<name>A0AAN8PMG0_POLSC</name>
<sequence>MMAVIGRLLLNYWSKKNLTVCSLFQESQYRISSGTSDGERNAKVVDCSKEGLNISNNCSKRLLEIAEDSSFLRVYVEGGGCSGFQYKFELDKNIEDDDIVFEKNGVKVVVDEKSLEYIKGSTIDYHTELIRSAFRIIDNPQAAQGCSCGASFNVKLD</sequence>
<organism evidence="11 12">
    <name type="scientific">Polyplax serrata</name>
    <name type="common">Common mouse louse</name>
    <dbReference type="NCBI Taxonomy" id="468196"/>
    <lineage>
        <taxon>Eukaryota</taxon>
        <taxon>Metazoa</taxon>
        <taxon>Ecdysozoa</taxon>
        <taxon>Arthropoda</taxon>
        <taxon>Hexapoda</taxon>
        <taxon>Insecta</taxon>
        <taxon>Pterygota</taxon>
        <taxon>Neoptera</taxon>
        <taxon>Paraneoptera</taxon>
        <taxon>Psocodea</taxon>
        <taxon>Troctomorpha</taxon>
        <taxon>Phthiraptera</taxon>
        <taxon>Anoplura</taxon>
        <taxon>Polyplacidae</taxon>
        <taxon>Polyplax</taxon>
    </lineage>
</organism>
<keyword evidence="4" id="KW-0408">Iron</keyword>
<dbReference type="InterPro" id="IPR000361">
    <property type="entry name" value="ATAP_core_dom"/>
</dbReference>
<dbReference type="PANTHER" id="PTHR43011">
    <property type="entry name" value="IRON-SULFUR CLUSTER ASSEMBLY 2 HOMOLOG, MITOCHONDRIAL"/>
    <property type="match status" value="1"/>
</dbReference>
<dbReference type="FunFam" id="2.60.300.12:FF:000006">
    <property type="entry name" value="Iron-sulfur cluster assembly 2 mitochondrial"/>
    <property type="match status" value="1"/>
</dbReference>
<proteinExistence type="inferred from homology"/>